<evidence type="ECO:0000313" key="3">
    <source>
        <dbReference type="EMBL" id="THH15082.1"/>
    </source>
</evidence>
<dbReference type="Gene3D" id="1.50.10.10">
    <property type="match status" value="1"/>
</dbReference>
<dbReference type="Proteomes" id="UP000308730">
    <property type="component" value="Unassembled WGS sequence"/>
</dbReference>
<name>A0A4S4LRS2_9APHY</name>
<evidence type="ECO:0000256" key="1">
    <source>
        <dbReference type="SAM" id="MobiDB-lite"/>
    </source>
</evidence>
<dbReference type="InterPro" id="IPR052743">
    <property type="entry name" value="Glutaminase_GtaA"/>
</dbReference>
<evidence type="ECO:0000259" key="2">
    <source>
        <dbReference type="Pfam" id="PF16335"/>
    </source>
</evidence>
<sequence>SSSQYTQPYAATDLGESYPHATGNTQSHTQGIEQSGNMLIMTLAHARISGDGTYINQYYDLLKSWANYLTDNTLTPNDQTTADLESQANMTNLAVKGIIGVRAMAEISQALGKTDDATTFANAASTLVSSWQSLALSQDSLHVLAVYGNEQSWTLPYNLYADILLQTNLISNNIYTSETSFLGGLLPESANGSLATPFGIPIDTFTSTQGYASWTMFTAAIMTNSTVRDGLIEPVWTHIMSNISGFPYSTTYKLDSTGALVAGRSSPALVLD</sequence>
<dbReference type="AlphaFoldDB" id="A0A4S4LRS2"/>
<dbReference type="InterPro" id="IPR012341">
    <property type="entry name" value="6hp_glycosidase-like_sf"/>
</dbReference>
<dbReference type="GO" id="GO:0005975">
    <property type="term" value="P:carbohydrate metabolic process"/>
    <property type="evidence" value="ECO:0007669"/>
    <property type="project" value="InterPro"/>
</dbReference>
<evidence type="ECO:0000313" key="4">
    <source>
        <dbReference type="Proteomes" id="UP000308730"/>
    </source>
</evidence>
<gene>
    <name evidence="3" type="ORF">EUX98_g9519</name>
</gene>
<accession>A0A4S4LRS2</accession>
<dbReference type="PANTHER" id="PTHR31987">
    <property type="entry name" value="GLUTAMINASE A-RELATED"/>
    <property type="match status" value="1"/>
</dbReference>
<comment type="caution">
    <text evidence="3">The sequence shown here is derived from an EMBL/GenBank/DDBJ whole genome shotgun (WGS) entry which is preliminary data.</text>
</comment>
<organism evidence="3 4">
    <name type="scientific">Antrodiella citrinella</name>
    <dbReference type="NCBI Taxonomy" id="2447956"/>
    <lineage>
        <taxon>Eukaryota</taxon>
        <taxon>Fungi</taxon>
        <taxon>Dikarya</taxon>
        <taxon>Basidiomycota</taxon>
        <taxon>Agaricomycotina</taxon>
        <taxon>Agaricomycetes</taxon>
        <taxon>Polyporales</taxon>
        <taxon>Steccherinaceae</taxon>
        <taxon>Antrodiella</taxon>
    </lineage>
</organism>
<dbReference type="Pfam" id="PF16335">
    <property type="entry name" value="GtaA_6_Hairpin"/>
    <property type="match status" value="1"/>
</dbReference>
<dbReference type="InterPro" id="IPR032514">
    <property type="entry name" value="GtaA_central"/>
</dbReference>
<dbReference type="EMBL" id="SGPM01000859">
    <property type="protein sequence ID" value="THH15082.1"/>
    <property type="molecule type" value="Genomic_DNA"/>
</dbReference>
<protein>
    <recommendedName>
        <fullName evidence="2">Glutaminase A central domain-containing protein</fullName>
    </recommendedName>
</protein>
<feature type="region of interest" description="Disordered" evidence="1">
    <location>
        <begin position="1"/>
        <end position="30"/>
    </location>
</feature>
<dbReference type="SUPFAM" id="SSF48208">
    <property type="entry name" value="Six-hairpin glycosidases"/>
    <property type="match status" value="1"/>
</dbReference>
<feature type="non-terminal residue" evidence="3">
    <location>
        <position position="1"/>
    </location>
</feature>
<dbReference type="OrthoDB" id="2803628at2759"/>
<keyword evidence="4" id="KW-1185">Reference proteome</keyword>
<proteinExistence type="predicted"/>
<dbReference type="PANTHER" id="PTHR31987:SF1">
    <property type="entry name" value="GLUTAMINASE A"/>
    <property type="match status" value="1"/>
</dbReference>
<dbReference type="GO" id="GO:0003824">
    <property type="term" value="F:catalytic activity"/>
    <property type="evidence" value="ECO:0007669"/>
    <property type="project" value="UniProtKB-ARBA"/>
</dbReference>
<reference evidence="3 4" key="1">
    <citation type="submission" date="2019-02" db="EMBL/GenBank/DDBJ databases">
        <title>Genome sequencing of the rare red list fungi Antrodiella citrinella (Flaviporus citrinellus).</title>
        <authorList>
            <person name="Buettner E."/>
            <person name="Kellner H."/>
        </authorList>
    </citation>
    <scope>NUCLEOTIDE SEQUENCE [LARGE SCALE GENOMIC DNA]</scope>
    <source>
        <strain evidence="3 4">DSM 108506</strain>
    </source>
</reference>
<feature type="domain" description="Glutaminase A central" evidence="2">
    <location>
        <begin position="2"/>
        <end position="257"/>
    </location>
</feature>
<dbReference type="InterPro" id="IPR008928">
    <property type="entry name" value="6-hairpin_glycosidase_sf"/>
</dbReference>